<evidence type="ECO:0000256" key="2">
    <source>
        <dbReference type="PROSITE-ProRule" id="PRU00335"/>
    </source>
</evidence>
<dbReference type="Pfam" id="PF17920">
    <property type="entry name" value="TetR_C_16"/>
    <property type="match status" value="1"/>
</dbReference>
<dbReference type="GO" id="GO:0000976">
    <property type="term" value="F:transcription cis-regulatory region binding"/>
    <property type="evidence" value="ECO:0007669"/>
    <property type="project" value="TreeGrafter"/>
</dbReference>
<sequence length="184" mass="19727">MSSEPTSRAERRERTRARILTAARDLFAENGFDRTTIRAVATAAATDPALVMRYFGSKEELFRQVAEAGAEPPIEGSPGRVEDLLLAALRDKLTTGDTGTLALLRSMLTHPAAAEGVRQSITEQQRQVAAGLGGEDAMTRAALVGMITLAAVLGRDLLKLEGLHGADPEVIIELLRPAVQTLIR</sequence>
<dbReference type="Gene3D" id="1.10.10.60">
    <property type="entry name" value="Homeodomain-like"/>
    <property type="match status" value="1"/>
</dbReference>
<dbReference type="SUPFAM" id="SSF48498">
    <property type="entry name" value="Tetracyclin repressor-like, C-terminal domain"/>
    <property type="match status" value="1"/>
</dbReference>
<dbReference type="PANTHER" id="PTHR30055">
    <property type="entry name" value="HTH-TYPE TRANSCRIPTIONAL REGULATOR RUTR"/>
    <property type="match status" value="1"/>
</dbReference>
<dbReference type="PRINTS" id="PR00455">
    <property type="entry name" value="HTHTETR"/>
</dbReference>
<dbReference type="EMBL" id="JACCBU010000001">
    <property type="protein sequence ID" value="NYE72313.1"/>
    <property type="molecule type" value="Genomic_DNA"/>
</dbReference>
<dbReference type="RefSeq" id="WP_179753031.1">
    <property type="nucleotide sequence ID" value="NZ_JACCBU010000001.1"/>
</dbReference>
<reference evidence="4 5" key="1">
    <citation type="submission" date="2020-07" db="EMBL/GenBank/DDBJ databases">
        <title>Sequencing the genomes of 1000 actinobacteria strains.</title>
        <authorList>
            <person name="Klenk H.-P."/>
        </authorList>
    </citation>
    <scope>NUCLEOTIDE SEQUENCE [LARGE SCALE GENOMIC DNA]</scope>
    <source>
        <strain evidence="4 5">DSM 22083</strain>
    </source>
</reference>
<dbReference type="GO" id="GO:0003700">
    <property type="term" value="F:DNA-binding transcription factor activity"/>
    <property type="evidence" value="ECO:0007669"/>
    <property type="project" value="TreeGrafter"/>
</dbReference>
<dbReference type="PANTHER" id="PTHR30055:SF235">
    <property type="entry name" value="TRANSCRIPTIONAL REGULATORY PROTEIN"/>
    <property type="match status" value="1"/>
</dbReference>
<evidence type="ECO:0000313" key="4">
    <source>
        <dbReference type="EMBL" id="NYE72313.1"/>
    </source>
</evidence>
<dbReference type="InterPro" id="IPR050109">
    <property type="entry name" value="HTH-type_TetR-like_transc_reg"/>
</dbReference>
<organism evidence="4 5">
    <name type="scientific">Microlunatus parietis</name>
    <dbReference type="NCBI Taxonomy" id="682979"/>
    <lineage>
        <taxon>Bacteria</taxon>
        <taxon>Bacillati</taxon>
        <taxon>Actinomycetota</taxon>
        <taxon>Actinomycetes</taxon>
        <taxon>Propionibacteriales</taxon>
        <taxon>Propionibacteriaceae</taxon>
        <taxon>Microlunatus</taxon>
    </lineage>
</organism>
<keyword evidence="1 2" id="KW-0238">DNA-binding</keyword>
<dbReference type="InterPro" id="IPR001647">
    <property type="entry name" value="HTH_TetR"/>
</dbReference>
<dbReference type="Gene3D" id="1.10.357.10">
    <property type="entry name" value="Tetracycline Repressor, domain 2"/>
    <property type="match status" value="1"/>
</dbReference>
<accession>A0A7Y9LCX9</accession>
<dbReference type="Proteomes" id="UP000569914">
    <property type="component" value="Unassembled WGS sequence"/>
</dbReference>
<protein>
    <submittedName>
        <fullName evidence="4">AcrR family transcriptional regulator</fullName>
    </submittedName>
</protein>
<name>A0A7Y9LCX9_9ACTN</name>
<dbReference type="InterPro" id="IPR009057">
    <property type="entry name" value="Homeodomain-like_sf"/>
</dbReference>
<dbReference type="InterPro" id="IPR036271">
    <property type="entry name" value="Tet_transcr_reg_TetR-rel_C_sf"/>
</dbReference>
<evidence type="ECO:0000259" key="3">
    <source>
        <dbReference type="PROSITE" id="PS50977"/>
    </source>
</evidence>
<dbReference type="PROSITE" id="PS50977">
    <property type="entry name" value="HTH_TETR_2"/>
    <property type="match status" value="1"/>
</dbReference>
<evidence type="ECO:0000313" key="5">
    <source>
        <dbReference type="Proteomes" id="UP000569914"/>
    </source>
</evidence>
<keyword evidence="5" id="KW-1185">Reference proteome</keyword>
<dbReference type="AlphaFoldDB" id="A0A7Y9LCX9"/>
<comment type="caution">
    <text evidence="4">The sequence shown here is derived from an EMBL/GenBank/DDBJ whole genome shotgun (WGS) entry which is preliminary data.</text>
</comment>
<dbReference type="InterPro" id="IPR041678">
    <property type="entry name" value="TetR_C_16"/>
</dbReference>
<proteinExistence type="predicted"/>
<evidence type="ECO:0000256" key="1">
    <source>
        <dbReference type="ARBA" id="ARBA00023125"/>
    </source>
</evidence>
<dbReference type="SUPFAM" id="SSF46689">
    <property type="entry name" value="Homeodomain-like"/>
    <property type="match status" value="1"/>
</dbReference>
<feature type="domain" description="HTH tetR-type" evidence="3">
    <location>
        <begin position="13"/>
        <end position="73"/>
    </location>
</feature>
<feature type="DNA-binding region" description="H-T-H motif" evidence="2">
    <location>
        <begin position="36"/>
        <end position="55"/>
    </location>
</feature>
<dbReference type="Pfam" id="PF00440">
    <property type="entry name" value="TetR_N"/>
    <property type="match status" value="1"/>
</dbReference>
<gene>
    <name evidence="4" type="ORF">BKA15_003642</name>
</gene>